<accession>A0A976UAV8</accession>
<dbReference type="EMBL" id="ON649702">
    <property type="protein sequence ID" value="UVF62508.1"/>
    <property type="molecule type" value="Genomic_DNA"/>
</dbReference>
<protein>
    <submittedName>
        <fullName evidence="1">Uncharacterized protein</fullName>
    </submittedName>
</protein>
<reference evidence="1 2" key="1">
    <citation type="submission" date="2022-05" db="EMBL/GenBank/DDBJ databases">
        <title>Diverse viruses of marine archaea discovered using metagenomics.</title>
        <authorList>
            <person name="Zhou Y."/>
        </authorList>
    </citation>
    <scope>NUCLEOTIDE SEQUENCE [LARGE SCALE GENOMIC DNA]</scope>
    <source>
        <strain evidence="1">YSH_150918</strain>
    </source>
</reference>
<evidence type="ECO:0000313" key="1">
    <source>
        <dbReference type="EMBL" id="UVF62508.1"/>
    </source>
</evidence>
<name>A0A976UAV8_9CAUD</name>
<dbReference type="KEGG" id="vg:80545063"/>
<dbReference type="RefSeq" id="YP_010806102.1">
    <property type="nucleotide sequence ID" value="NC_077214.1"/>
</dbReference>
<dbReference type="SUPFAM" id="SSF102712">
    <property type="entry name" value="JAB1/MPN domain"/>
    <property type="match status" value="1"/>
</dbReference>
<evidence type="ECO:0000313" key="2">
    <source>
        <dbReference type="Proteomes" id="UP001157002"/>
    </source>
</evidence>
<proteinExistence type="predicted"/>
<organism evidence="1 2">
    <name type="scientific">Poseidoniales virus YSH_150918</name>
    <dbReference type="NCBI Taxonomy" id="3071324"/>
    <lineage>
        <taxon>Viruses</taxon>
        <taxon>Duplodnaviria</taxon>
        <taxon>Heunggongvirae</taxon>
        <taxon>Uroviricota</taxon>
        <taxon>Caudoviricetes</taxon>
        <taxon>Magrovirales</taxon>
        <taxon>Aoguangviridae</taxon>
        <taxon>Aobingvirus</taxon>
        <taxon>Aobingvirus yangshanense</taxon>
    </lineage>
</organism>
<dbReference type="Proteomes" id="UP001157002">
    <property type="component" value="Segment"/>
</dbReference>
<keyword evidence="2" id="KW-1185">Reference proteome</keyword>
<dbReference type="GeneID" id="80545063"/>
<sequence>MSEINYNNTDNYDYLEEEERKHLDNLVSIHIENSWKGEWWDKEFLSAIWHSSVEILPKLEVQVVVDANDKLFISTGSAALVWFSTIPKGMRIPIKCWIHTHPFGVAYFSGVDWRTINTWKPVMQNAIVLGDNEFGKWVQSRPDALTHVKLGINPVFSTQYQYGRENLREEE</sequence>